<accession>A0ABU9XG90</accession>
<evidence type="ECO:0000256" key="1">
    <source>
        <dbReference type="SAM" id="Phobius"/>
    </source>
</evidence>
<dbReference type="EMBL" id="JBDIML010000002">
    <property type="protein sequence ID" value="MEN2767276.1"/>
    <property type="molecule type" value="Genomic_DNA"/>
</dbReference>
<gene>
    <name evidence="2" type="ORF">ABC228_08750</name>
</gene>
<keyword evidence="1" id="KW-0472">Membrane</keyword>
<keyword evidence="1" id="KW-1133">Transmembrane helix</keyword>
<keyword evidence="3" id="KW-1185">Reference proteome</keyword>
<keyword evidence="1" id="KW-0812">Transmembrane</keyword>
<dbReference type="Proteomes" id="UP001444625">
    <property type="component" value="Unassembled WGS sequence"/>
</dbReference>
<organism evidence="2 3">
    <name type="scientific">Ornithinibacillus xuwenensis</name>
    <dbReference type="NCBI Taxonomy" id="3144668"/>
    <lineage>
        <taxon>Bacteria</taxon>
        <taxon>Bacillati</taxon>
        <taxon>Bacillota</taxon>
        <taxon>Bacilli</taxon>
        <taxon>Bacillales</taxon>
        <taxon>Bacillaceae</taxon>
        <taxon>Ornithinibacillus</taxon>
    </lineage>
</organism>
<dbReference type="RefSeq" id="WP_345824736.1">
    <property type="nucleotide sequence ID" value="NZ_JBDIML010000002.1"/>
</dbReference>
<evidence type="ECO:0000313" key="2">
    <source>
        <dbReference type="EMBL" id="MEN2767276.1"/>
    </source>
</evidence>
<name>A0ABU9XG90_9BACI</name>
<protein>
    <submittedName>
        <fullName evidence="2">Uncharacterized protein</fullName>
    </submittedName>
</protein>
<feature type="transmembrane region" description="Helical" evidence="1">
    <location>
        <begin position="7"/>
        <end position="26"/>
    </location>
</feature>
<comment type="caution">
    <text evidence="2">The sequence shown here is derived from an EMBL/GenBank/DDBJ whole genome shotgun (WGS) entry which is preliminary data.</text>
</comment>
<evidence type="ECO:0000313" key="3">
    <source>
        <dbReference type="Proteomes" id="UP001444625"/>
    </source>
</evidence>
<reference evidence="2 3" key="1">
    <citation type="submission" date="2024-05" db="EMBL/GenBank/DDBJ databases">
        <authorList>
            <person name="Haq I."/>
            <person name="Ullah Z."/>
            <person name="Ahmad R."/>
            <person name="Li M."/>
            <person name="Tong Y."/>
        </authorList>
    </citation>
    <scope>NUCLEOTIDE SEQUENCE [LARGE SCALE GENOMIC DNA]</scope>
    <source>
        <strain evidence="2 3">16A2E</strain>
    </source>
</reference>
<proteinExistence type="predicted"/>
<feature type="transmembrane region" description="Helical" evidence="1">
    <location>
        <begin position="32"/>
        <end position="57"/>
    </location>
</feature>
<sequence>MGKKTRAIIALIGSVMICLFGLYRLLFELPSAAVLVMVPIVFVLTGGIGIVGNNVLLKKLYRSH</sequence>